<proteinExistence type="predicted"/>
<keyword evidence="2" id="KW-1185">Reference proteome</keyword>
<dbReference type="OrthoDB" id="2235251at2"/>
<name>D7DYP4_NOSA0</name>
<organism evidence="1 2">
    <name type="scientific">Nostoc azollae (strain 0708)</name>
    <name type="common">Anabaena azollae (strain 0708)</name>
    <dbReference type="NCBI Taxonomy" id="551115"/>
    <lineage>
        <taxon>Bacteria</taxon>
        <taxon>Bacillati</taxon>
        <taxon>Cyanobacteriota</taxon>
        <taxon>Cyanophyceae</taxon>
        <taxon>Nostocales</taxon>
        <taxon>Nostocaceae</taxon>
        <taxon>Trichormus</taxon>
    </lineage>
</organism>
<dbReference type="AlphaFoldDB" id="D7DYP4"/>
<evidence type="ECO:0000313" key="2">
    <source>
        <dbReference type="Proteomes" id="UP000001511"/>
    </source>
</evidence>
<gene>
    <name evidence="1" type="ordered locus">Aazo_0274</name>
</gene>
<accession>D7DYP4</accession>
<reference evidence="1 2" key="1">
    <citation type="journal article" date="2010" name="PLoS ONE">
        <title>Genome erosion in a nitrogen-fixing vertically transmitted endosymbiotic multicellular cyanobacterium.</title>
        <authorList>
            <person name="Ran L."/>
            <person name="Larsson J."/>
            <person name="Vigil-Stenman T."/>
            <person name="Nylander J.A."/>
            <person name="Ininbergs K."/>
            <person name="Zheng W.W."/>
            <person name="Lapidus A."/>
            <person name="Lowry S."/>
            <person name="Haselkorn R."/>
            <person name="Bergman B."/>
        </authorList>
    </citation>
    <scope>NUCLEOTIDE SEQUENCE [LARGE SCALE GENOMIC DNA]</scope>
    <source>
        <strain evidence="1 2">0708</strain>
    </source>
</reference>
<sequence length="65" mass="7331">MAVPEPIFELTNLKKLKFSVKSGIHCVFSPKNGHLHQLQELEIVGTFDHYQPDEIGEISGLEKVN</sequence>
<dbReference type="RefSeq" id="WP_013189887.1">
    <property type="nucleotide sequence ID" value="NC_014248.1"/>
</dbReference>
<dbReference type="EMBL" id="CP002059">
    <property type="protein sequence ID" value="ADI62867.1"/>
    <property type="molecule type" value="Genomic_DNA"/>
</dbReference>
<evidence type="ECO:0000313" key="1">
    <source>
        <dbReference type="EMBL" id="ADI62867.1"/>
    </source>
</evidence>
<protein>
    <submittedName>
        <fullName evidence="1">Uncharacterized protein</fullName>
    </submittedName>
</protein>
<dbReference type="Proteomes" id="UP000001511">
    <property type="component" value="Chromosome"/>
</dbReference>
<dbReference type="KEGG" id="naz:Aazo_0274"/>
<dbReference type="HOGENOM" id="CLU_2845444_0_0_3"/>